<sequence length="114" mass="12629">AGSSIPCEEAKDHDCKCPPGHSCADEPCQYCQRLPRCEPGHCPARGKSFPWNLGSHEFPSFFPAGNINFQFECKPCETGTYSSSRNGWCRNWTDCESSGFITLQEGNSTHNSMC</sequence>
<reference evidence="1 2" key="1">
    <citation type="submission" date="2019-09" db="EMBL/GenBank/DDBJ databases">
        <title>Bird 10,000 Genomes (B10K) Project - Family phase.</title>
        <authorList>
            <person name="Zhang G."/>
        </authorList>
    </citation>
    <scope>NUCLEOTIDE SEQUENCE [LARGE SCALE GENOMIC DNA]</scope>
    <source>
        <strain evidence="1">OUT-0022</strain>
        <tissue evidence="1">Blood</tissue>
    </source>
</reference>
<dbReference type="Proteomes" id="UP000575874">
    <property type="component" value="Unassembled WGS sequence"/>
</dbReference>
<evidence type="ECO:0000313" key="2">
    <source>
        <dbReference type="Proteomes" id="UP000575874"/>
    </source>
</evidence>
<dbReference type="PANTHER" id="PTHR47388:SF1">
    <property type="entry name" value="TUMOR NECROSIS FACTOR RECEPTOR SUPERFAMILY MEMBER 18"/>
    <property type="match status" value="1"/>
</dbReference>
<evidence type="ECO:0000313" key="1">
    <source>
        <dbReference type="EMBL" id="NWY20018.1"/>
    </source>
</evidence>
<accession>A0A7K7CIM6</accession>
<protein>
    <submittedName>
        <fullName evidence="1">TNR18 factor</fullName>
    </submittedName>
</protein>
<name>A0A7K7CIM6_APHCE</name>
<keyword evidence="2" id="KW-1185">Reference proteome</keyword>
<dbReference type="InterPro" id="IPR053107">
    <property type="entry name" value="TNFRSF18"/>
</dbReference>
<dbReference type="GO" id="GO:0009897">
    <property type="term" value="C:external side of plasma membrane"/>
    <property type="evidence" value="ECO:0007669"/>
    <property type="project" value="TreeGrafter"/>
</dbReference>
<dbReference type="AlphaFoldDB" id="A0A7K7CIM6"/>
<organism evidence="1 2">
    <name type="scientific">Aphelocoma coerulescens</name>
    <name type="common">Florida scrub-jay</name>
    <name type="synonym">Corvus coerulescens</name>
    <dbReference type="NCBI Taxonomy" id="39617"/>
    <lineage>
        <taxon>Eukaryota</taxon>
        <taxon>Metazoa</taxon>
        <taxon>Chordata</taxon>
        <taxon>Craniata</taxon>
        <taxon>Vertebrata</taxon>
        <taxon>Euteleostomi</taxon>
        <taxon>Archelosauria</taxon>
        <taxon>Archosauria</taxon>
        <taxon>Dinosauria</taxon>
        <taxon>Saurischia</taxon>
        <taxon>Theropoda</taxon>
        <taxon>Coelurosauria</taxon>
        <taxon>Aves</taxon>
        <taxon>Neognathae</taxon>
        <taxon>Neoaves</taxon>
        <taxon>Telluraves</taxon>
        <taxon>Australaves</taxon>
        <taxon>Passeriformes</taxon>
        <taxon>Corvoidea</taxon>
        <taxon>Corvidae</taxon>
        <taxon>Aphelocoma</taxon>
    </lineage>
</organism>
<proteinExistence type="predicted"/>
<comment type="caution">
    <text evidence="1">The sequence shown here is derived from an EMBL/GenBank/DDBJ whole genome shotgun (WGS) entry which is preliminary data.</text>
</comment>
<feature type="non-terminal residue" evidence="1">
    <location>
        <position position="1"/>
    </location>
</feature>
<gene>
    <name evidence="1" type="primary">Tnfrsf18</name>
    <name evidence="1" type="ORF">APHCOE_R07118</name>
</gene>
<feature type="non-terminal residue" evidence="1">
    <location>
        <position position="114"/>
    </location>
</feature>
<dbReference type="GO" id="GO:0045785">
    <property type="term" value="P:positive regulation of cell adhesion"/>
    <property type="evidence" value="ECO:0007669"/>
    <property type="project" value="TreeGrafter"/>
</dbReference>
<dbReference type="PANTHER" id="PTHR47388">
    <property type="entry name" value="TUMOR NECROSIS FACTOR RECEPTOR SUPERFAMILY MEMBER 18"/>
    <property type="match status" value="1"/>
</dbReference>
<dbReference type="EMBL" id="VZSI01000157">
    <property type="protein sequence ID" value="NWY20018.1"/>
    <property type="molecule type" value="Genomic_DNA"/>
</dbReference>
<dbReference type="Gene3D" id="2.10.50.10">
    <property type="entry name" value="Tumor Necrosis Factor Receptor, subunit A, domain 2"/>
    <property type="match status" value="1"/>
</dbReference>